<protein>
    <recommendedName>
        <fullName evidence="2">Pectinesterase inhibitor domain-containing protein</fullName>
    </recommendedName>
</protein>
<dbReference type="Proteomes" id="UP000541444">
    <property type="component" value="Unassembled WGS sequence"/>
</dbReference>
<reference evidence="3 4" key="1">
    <citation type="journal article" date="2020" name="IScience">
        <title>Genome Sequencing of the Endangered Kingdonia uniflora (Circaeasteraceae, Ranunculales) Reveals Potential Mechanisms of Evolutionary Specialization.</title>
        <authorList>
            <person name="Sun Y."/>
            <person name="Deng T."/>
            <person name="Zhang A."/>
            <person name="Moore M.J."/>
            <person name="Landis J.B."/>
            <person name="Lin N."/>
            <person name="Zhang H."/>
            <person name="Zhang X."/>
            <person name="Huang J."/>
            <person name="Zhang X."/>
            <person name="Sun H."/>
            <person name="Wang H."/>
        </authorList>
    </citation>
    <scope>NUCLEOTIDE SEQUENCE [LARGE SCALE GENOMIC DNA]</scope>
    <source>
        <strain evidence="3">TB1705</strain>
        <tissue evidence="3">Leaf</tissue>
    </source>
</reference>
<evidence type="ECO:0000259" key="2">
    <source>
        <dbReference type="SMART" id="SM00856"/>
    </source>
</evidence>
<comment type="caution">
    <text evidence="3">The sequence shown here is derived from an EMBL/GenBank/DDBJ whole genome shotgun (WGS) entry which is preliminary data.</text>
</comment>
<feature type="chain" id="PRO_5029914128" description="Pectinesterase inhibitor domain-containing protein" evidence="1">
    <location>
        <begin position="26"/>
        <end position="192"/>
    </location>
</feature>
<feature type="domain" description="Pectinesterase inhibitor" evidence="2">
    <location>
        <begin position="36"/>
        <end position="177"/>
    </location>
</feature>
<accession>A0A7J7LPP9</accession>
<dbReference type="InterPro" id="IPR006501">
    <property type="entry name" value="Pectinesterase_inhib_dom"/>
</dbReference>
<keyword evidence="4" id="KW-1185">Reference proteome</keyword>
<gene>
    <name evidence="3" type="ORF">GIB67_006133</name>
</gene>
<feature type="signal peptide" evidence="1">
    <location>
        <begin position="1"/>
        <end position="25"/>
    </location>
</feature>
<dbReference type="InterPro" id="IPR035513">
    <property type="entry name" value="Invertase/methylesterase_inhib"/>
</dbReference>
<evidence type="ECO:0000256" key="1">
    <source>
        <dbReference type="SAM" id="SignalP"/>
    </source>
</evidence>
<keyword evidence="1" id="KW-0732">Signal</keyword>
<proteinExistence type="predicted"/>
<dbReference type="SUPFAM" id="SSF101148">
    <property type="entry name" value="Plant invertase/pectin methylesterase inhibitor"/>
    <property type="match status" value="1"/>
</dbReference>
<dbReference type="Gene3D" id="1.20.140.40">
    <property type="entry name" value="Invertase/pectin methylesterase inhibitor family protein"/>
    <property type="match status" value="1"/>
</dbReference>
<dbReference type="GO" id="GO:0004857">
    <property type="term" value="F:enzyme inhibitor activity"/>
    <property type="evidence" value="ECO:0007669"/>
    <property type="project" value="InterPro"/>
</dbReference>
<evidence type="ECO:0000313" key="4">
    <source>
        <dbReference type="Proteomes" id="UP000541444"/>
    </source>
</evidence>
<dbReference type="EMBL" id="JACGCM010002114">
    <property type="protein sequence ID" value="KAF6144641.1"/>
    <property type="molecule type" value="Genomic_DNA"/>
</dbReference>
<dbReference type="AlphaFoldDB" id="A0A7J7LPP9"/>
<evidence type="ECO:0000313" key="3">
    <source>
        <dbReference type="EMBL" id="KAF6144641.1"/>
    </source>
</evidence>
<dbReference type="SMART" id="SM00856">
    <property type="entry name" value="PMEI"/>
    <property type="match status" value="1"/>
</dbReference>
<dbReference type="CDD" id="cd15798">
    <property type="entry name" value="PMEI-like_3"/>
    <property type="match status" value="1"/>
</dbReference>
<dbReference type="Pfam" id="PF04043">
    <property type="entry name" value="PMEI"/>
    <property type="match status" value="1"/>
</dbReference>
<name>A0A7J7LPP9_9MAGN</name>
<organism evidence="3 4">
    <name type="scientific">Kingdonia uniflora</name>
    <dbReference type="NCBI Taxonomy" id="39325"/>
    <lineage>
        <taxon>Eukaryota</taxon>
        <taxon>Viridiplantae</taxon>
        <taxon>Streptophyta</taxon>
        <taxon>Embryophyta</taxon>
        <taxon>Tracheophyta</taxon>
        <taxon>Spermatophyta</taxon>
        <taxon>Magnoliopsida</taxon>
        <taxon>Ranunculales</taxon>
        <taxon>Circaeasteraceae</taxon>
        <taxon>Kingdonia</taxon>
    </lineage>
</organism>
<dbReference type="OrthoDB" id="1430376at2759"/>
<sequence length="192" mass="21596">MREKNLSLLLLSLLVLHAWVEIVNAKGSHKHNHDQNQDALFDSKTGHRLSPTDYATMAVSLSFVTTRDLATYTSSLMTRRGLTSPRTISALHDCYGVLRGAELQLRRSFDEMSVLIEPVNESWNLPLSNVQSWLSAALVNDETCLHRVNETEESPMKLDILDRISAIMKYTSVARTNVMNLGKVPKASSHKY</sequence>